<accession>A0A120K1Z3</accession>
<reference evidence="2 3" key="1">
    <citation type="submission" date="2016-01" db="EMBL/GenBank/DDBJ databases">
        <title>Genome sequence of the yeast Holleya sinecauda.</title>
        <authorList>
            <person name="Dietrich F.S."/>
        </authorList>
    </citation>
    <scope>NUCLEOTIDE SEQUENCE [LARGE SCALE GENOMIC DNA]</scope>
    <source>
        <strain evidence="2 3">ATCC 58844</strain>
    </source>
</reference>
<evidence type="ECO:0000313" key="3">
    <source>
        <dbReference type="Proteomes" id="UP000243052"/>
    </source>
</evidence>
<organism evidence="2 3">
    <name type="scientific">Eremothecium sinecaudum</name>
    <dbReference type="NCBI Taxonomy" id="45286"/>
    <lineage>
        <taxon>Eukaryota</taxon>
        <taxon>Fungi</taxon>
        <taxon>Dikarya</taxon>
        <taxon>Ascomycota</taxon>
        <taxon>Saccharomycotina</taxon>
        <taxon>Saccharomycetes</taxon>
        <taxon>Saccharomycetales</taxon>
        <taxon>Saccharomycetaceae</taxon>
        <taxon>Eremothecium</taxon>
    </lineage>
</organism>
<keyword evidence="3" id="KW-1185">Reference proteome</keyword>
<evidence type="ECO:0000256" key="1">
    <source>
        <dbReference type="SAM" id="Phobius"/>
    </source>
</evidence>
<dbReference type="AlphaFoldDB" id="A0A120K1Z3"/>
<evidence type="ECO:0000313" key="2">
    <source>
        <dbReference type="EMBL" id="AMD19920.1"/>
    </source>
</evidence>
<dbReference type="RefSeq" id="XP_017986916.1">
    <property type="nucleotide sequence ID" value="XM_018131196.1"/>
</dbReference>
<dbReference type="Proteomes" id="UP000243052">
    <property type="component" value="Chromosome iii"/>
</dbReference>
<name>A0A120K1Z3_9SACH</name>
<proteinExistence type="predicted"/>
<sequence length="81" mass="8947">MGGLKTYQFVTVAVVGLFGVYSGVKFFEPLVINQLKVDGNLRNDIEIPEYDSEGNLVEPSEVRRIKEQMNMSGDASFSGSK</sequence>
<keyword evidence="1" id="KW-0812">Transmembrane</keyword>
<protein>
    <submittedName>
        <fullName evidence="2">HCL231Wp</fullName>
    </submittedName>
</protein>
<dbReference type="GeneID" id="28723147"/>
<keyword evidence="1" id="KW-1133">Transmembrane helix</keyword>
<gene>
    <name evidence="2" type="ORF">AW171_hschr31783</name>
</gene>
<dbReference type="EMBL" id="CP014243">
    <property type="protein sequence ID" value="AMD19920.1"/>
    <property type="molecule type" value="Genomic_DNA"/>
</dbReference>
<feature type="transmembrane region" description="Helical" evidence="1">
    <location>
        <begin position="6"/>
        <end position="27"/>
    </location>
</feature>
<keyword evidence="1" id="KW-0472">Membrane</keyword>
<dbReference type="OrthoDB" id="4080273at2759"/>